<evidence type="ECO:0000259" key="4">
    <source>
        <dbReference type="PROSITE" id="PS00463"/>
    </source>
</evidence>
<evidence type="ECO:0000256" key="1">
    <source>
        <dbReference type="ARBA" id="ARBA00023015"/>
    </source>
</evidence>
<dbReference type="PROSITE" id="PS00463">
    <property type="entry name" value="ZN2_CY6_FUNGAL_1"/>
    <property type="match status" value="1"/>
</dbReference>
<dbReference type="PANTHER" id="PTHR47840:SF1">
    <property type="entry name" value="ZN(II)2CYS6 TRANSCRIPTION FACTOR (EUROFUNG)"/>
    <property type="match status" value="1"/>
</dbReference>
<dbReference type="GO" id="GO:0000981">
    <property type="term" value="F:DNA-binding transcription factor activity, RNA polymerase II-specific"/>
    <property type="evidence" value="ECO:0007669"/>
    <property type="project" value="InterPro"/>
</dbReference>
<keyword evidence="1" id="KW-0805">Transcription regulation</keyword>
<evidence type="ECO:0000256" key="3">
    <source>
        <dbReference type="ARBA" id="ARBA00023242"/>
    </source>
</evidence>
<evidence type="ECO:0000313" key="6">
    <source>
        <dbReference type="Proteomes" id="UP000077069"/>
    </source>
</evidence>
<gene>
    <name evidence="5" type="ORF">CC84DRAFT_1209042</name>
</gene>
<proteinExistence type="predicted"/>
<dbReference type="Gene3D" id="4.10.240.10">
    <property type="entry name" value="Zn(2)-C6 fungal-type DNA-binding domain"/>
    <property type="match status" value="1"/>
</dbReference>
<dbReference type="PANTHER" id="PTHR47840">
    <property type="entry name" value="ZN(II)2CYS6 TRANSCRIPTION FACTOR (EUROFUNG)-RELATED"/>
    <property type="match status" value="1"/>
</dbReference>
<name>A0A177C143_9PLEO</name>
<dbReference type="InterPro" id="IPR001138">
    <property type="entry name" value="Zn2Cys6_DnaBD"/>
</dbReference>
<dbReference type="GeneID" id="28765684"/>
<evidence type="ECO:0000256" key="2">
    <source>
        <dbReference type="ARBA" id="ARBA00023163"/>
    </source>
</evidence>
<dbReference type="Proteomes" id="UP000077069">
    <property type="component" value="Unassembled WGS sequence"/>
</dbReference>
<keyword evidence="3" id="KW-0539">Nucleus</keyword>
<dbReference type="RefSeq" id="XP_018031296.1">
    <property type="nucleotide sequence ID" value="XM_018182198.1"/>
</dbReference>
<dbReference type="InParanoid" id="A0A177C143"/>
<accession>A0A177C143</accession>
<dbReference type="STRING" id="1460663.A0A177C143"/>
<dbReference type="OrthoDB" id="5392779at2759"/>
<keyword evidence="2" id="KW-0804">Transcription</keyword>
<dbReference type="GO" id="GO:0008270">
    <property type="term" value="F:zinc ion binding"/>
    <property type="evidence" value="ECO:0007669"/>
    <property type="project" value="InterPro"/>
</dbReference>
<feature type="domain" description="Zn(2)-C6 fungal-type" evidence="4">
    <location>
        <begin position="18"/>
        <end position="49"/>
    </location>
</feature>
<sequence>MSEESTAKKRKLRKGTHSCWECKRRKAKCVFSNEHDTMCVGCLRRGTRCVDQNESIVEPESRDGATNRRLLRIEAMLETLLERQVADGAVSMKSIERTSPVIDMEAGSMKLSHDSEGITSRKRLRHPSPRVEITQRPSPKRLSIPRGLSTTLSETLYSLLPSQEECQRVCSSSKFLPCFFQQMLTRDWKTMSTSQDLPILTSSRVARLPSPDVHPILIAQKMLMLACLAQFVSRELDNGEWKHKAEHMASTAIDVVAKEELCHSAEGLECLMLEATYHANNGNMRRAFSAVRRAVATGQLLGIHRSHQSSVLQLDKTAPPFDPAYMWYRIVSADRLFSLVLGLPQGYSSTLRTHIIDLAALDPEQQLDRRHSEIASWILDRDERNPEDMLTTQTIDSALQDATSLLPSDWWLPPPLHSLTSSRSIFLSTIRLVAQVLHFNLINQTHLPYLHLPGPVHGYSKAACATASREILVRYLILQDSGFVAHTCHMVEFFALIAATTLTLAHLERHWQDTSPELSVLAHVRASDRAMVERARDCMARLTACKGAQIIEHLLQIEDEAFRTRSVGCGTIVKDYPDEGPFFEMGIPYFGRLRLNSAKLCFQRAADIEDVSLGVKSGGDCGGGEEMLGFEAFDLSAFVGDGGTTELADLFSL</sequence>
<dbReference type="CDD" id="cd00067">
    <property type="entry name" value="GAL4"/>
    <property type="match status" value="1"/>
</dbReference>
<dbReference type="AlphaFoldDB" id="A0A177C143"/>
<dbReference type="EMBL" id="KV441558">
    <property type="protein sequence ID" value="OAG00931.1"/>
    <property type="molecule type" value="Genomic_DNA"/>
</dbReference>
<evidence type="ECO:0000313" key="5">
    <source>
        <dbReference type="EMBL" id="OAG00931.1"/>
    </source>
</evidence>
<protein>
    <recommendedName>
        <fullName evidence="4">Zn(2)-C6 fungal-type domain-containing protein</fullName>
    </recommendedName>
</protein>
<keyword evidence="6" id="KW-1185">Reference proteome</keyword>
<organism evidence="5 6">
    <name type="scientific">Paraphaeosphaeria sporulosa</name>
    <dbReference type="NCBI Taxonomy" id="1460663"/>
    <lineage>
        <taxon>Eukaryota</taxon>
        <taxon>Fungi</taxon>
        <taxon>Dikarya</taxon>
        <taxon>Ascomycota</taxon>
        <taxon>Pezizomycotina</taxon>
        <taxon>Dothideomycetes</taxon>
        <taxon>Pleosporomycetidae</taxon>
        <taxon>Pleosporales</taxon>
        <taxon>Massarineae</taxon>
        <taxon>Didymosphaeriaceae</taxon>
        <taxon>Paraphaeosphaeria</taxon>
    </lineage>
</organism>
<dbReference type="SMART" id="SM00066">
    <property type="entry name" value="GAL4"/>
    <property type="match status" value="1"/>
</dbReference>
<dbReference type="SUPFAM" id="SSF57701">
    <property type="entry name" value="Zn2/Cys6 DNA-binding domain"/>
    <property type="match status" value="1"/>
</dbReference>
<dbReference type="CDD" id="cd12148">
    <property type="entry name" value="fungal_TF_MHR"/>
    <property type="match status" value="1"/>
</dbReference>
<reference evidence="5 6" key="1">
    <citation type="submission" date="2016-05" db="EMBL/GenBank/DDBJ databases">
        <title>Comparative analysis of secretome profiles of manganese(II)-oxidizing ascomycete fungi.</title>
        <authorList>
            <consortium name="DOE Joint Genome Institute"/>
            <person name="Zeiner C.A."/>
            <person name="Purvine S.O."/>
            <person name="Zink E.M."/>
            <person name="Wu S."/>
            <person name="Pasa-Tolic L."/>
            <person name="Chaput D.L."/>
            <person name="Haridas S."/>
            <person name="Grigoriev I.V."/>
            <person name="Santelli C.M."/>
            <person name="Hansel C.M."/>
        </authorList>
    </citation>
    <scope>NUCLEOTIDE SEQUENCE [LARGE SCALE GENOMIC DNA]</scope>
    <source>
        <strain evidence="5 6">AP3s5-JAC2a</strain>
    </source>
</reference>
<dbReference type="InterPro" id="IPR036864">
    <property type="entry name" value="Zn2-C6_fun-type_DNA-bd_sf"/>
</dbReference>